<proteinExistence type="predicted"/>
<reference evidence="1" key="1">
    <citation type="journal article" date="2015" name="Nature">
        <title>Complex archaea that bridge the gap between prokaryotes and eukaryotes.</title>
        <authorList>
            <person name="Spang A."/>
            <person name="Saw J.H."/>
            <person name="Jorgensen S.L."/>
            <person name="Zaremba-Niedzwiedzka K."/>
            <person name="Martijn J."/>
            <person name="Lind A.E."/>
            <person name="van Eijk R."/>
            <person name="Schleper C."/>
            <person name="Guy L."/>
            <person name="Ettema T.J."/>
        </authorList>
    </citation>
    <scope>NUCLEOTIDE SEQUENCE</scope>
</reference>
<gene>
    <name evidence="1" type="ORF">LCGC14_1990780</name>
</gene>
<name>A0A0F9HJH7_9ZZZZ</name>
<sequence>MDKWLQDKLDRKIKQVEKQGHGEIVIKVKNGYI</sequence>
<organism evidence="1">
    <name type="scientific">marine sediment metagenome</name>
    <dbReference type="NCBI Taxonomy" id="412755"/>
    <lineage>
        <taxon>unclassified sequences</taxon>
        <taxon>metagenomes</taxon>
        <taxon>ecological metagenomes</taxon>
    </lineage>
</organism>
<dbReference type="AlphaFoldDB" id="A0A0F9HJH7"/>
<protein>
    <submittedName>
        <fullName evidence="1">Uncharacterized protein</fullName>
    </submittedName>
</protein>
<accession>A0A0F9HJH7</accession>
<dbReference type="EMBL" id="LAZR01022451">
    <property type="protein sequence ID" value="KKL81835.1"/>
    <property type="molecule type" value="Genomic_DNA"/>
</dbReference>
<comment type="caution">
    <text evidence="1">The sequence shown here is derived from an EMBL/GenBank/DDBJ whole genome shotgun (WGS) entry which is preliminary data.</text>
</comment>
<evidence type="ECO:0000313" key="1">
    <source>
        <dbReference type="EMBL" id="KKL81835.1"/>
    </source>
</evidence>
<feature type="non-terminal residue" evidence="1">
    <location>
        <position position="33"/>
    </location>
</feature>